<accession>A0ABD4XJD3</accession>
<gene>
    <name evidence="2" type="ORF">G9403_07120</name>
</gene>
<evidence type="ECO:0000313" key="2">
    <source>
        <dbReference type="EMBL" id="MDF8371414.1"/>
    </source>
</evidence>
<dbReference type="Gene3D" id="3.40.630.30">
    <property type="match status" value="1"/>
</dbReference>
<proteinExistence type="predicted"/>
<dbReference type="EMBL" id="JAANXN010000008">
    <property type="protein sequence ID" value="MDF8371414.1"/>
    <property type="molecule type" value="Genomic_DNA"/>
</dbReference>
<feature type="domain" description="N-acetyltransferase" evidence="1">
    <location>
        <begin position="23"/>
        <end position="169"/>
    </location>
</feature>
<dbReference type="Proteomes" id="UP001215461">
    <property type="component" value="Unassembled WGS sequence"/>
</dbReference>
<dbReference type="PANTHER" id="PTHR43441:SF12">
    <property type="entry name" value="RIBOSOMAL N-ACETYLTRANSFERASE YDAF-RELATED"/>
    <property type="match status" value="1"/>
</dbReference>
<dbReference type="PANTHER" id="PTHR43441">
    <property type="entry name" value="RIBOSOMAL-PROTEIN-SERINE ACETYLTRANSFERASE"/>
    <property type="match status" value="1"/>
</dbReference>
<dbReference type="InterPro" id="IPR051908">
    <property type="entry name" value="Ribosomal_N-acetyltransferase"/>
</dbReference>
<name>A0ABD4XJD3_WEIPA</name>
<sequence>MLTYKIDNEIYLSLPRPEIDSTALFKLINDSRNELMPWLPWVLKIKSIADERETLKRNAQSLDTVSSLNLVIWYKNEIVGSISLKNWDKKNNKKIEIGYWLGTEFTGKGIIHRSLKSVCDLAFNKFEVHKIEIYVASDNHASNQIPKNAGFYLDAKLRDHALLFGRFHDENLWSLLKHEWRNQ</sequence>
<dbReference type="InterPro" id="IPR016181">
    <property type="entry name" value="Acyl_CoA_acyltransferase"/>
</dbReference>
<evidence type="ECO:0000259" key="1">
    <source>
        <dbReference type="PROSITE" id="PS51186"/>
    </source>
</evidence>
<dbReference type="InterPro" id="IPR000182">
    <property type="entry name" value="GNAT_dom"/>
</dbReference>
<dbReference type="PROSITE" id="PS51186">
    <property type="entry name" value="GNAT"/>
    <property type="match status" value="1"/>
</dbReference>
<dbReference type="AlphaFoldDB" id="A0ABD4XJD3"/>
<dbReference type="Pfam" id="PF13302">
    <property type="entry name" value="Acetyltransf_3"/>
    <property type="match status" value="1"/>
</dbReference>
<dbReference type="SUPFAM" id="SSF55729">
    <property type="entry name" value="Acyl-CoA N-acyltransferases (Nat)"/>
    <property type="match status" value="1"/>
</dbReference>
<evidence type="ECO:0000313" key="3">
    <source>
        <dbReference type="Proteomes" id="UP001215461"/>
    </source>
</evidence>
<dbReference type="RefSeq" id="WP_277362365.1">
    <property type="nucleotide sequence ID" value="NZ_JAANXN010000008.1"/>
</dbReference>
<organism evidence="2 3">
    <name type="scientific">Weissella paramesenteroides</name>
    <name type="common">Leuconostoc paramesenteroides</name>
    <dbReference type="NCBI Taxonomy" id="1249"/>
    <lineage>
        <taxon>Bacteria</taxon>
        <taxon>Bacillati</taxon>
        <taxon>Bacillota</taxon>
        <taxon>Bacilli</taxon>
        <taxon>Lactobacillales</taxon>
        <taxon>Lactobacillaceae</taxon>
        <taxon>Weissella</taxon>
    </lineage>
</organism>
<comment type="caution">
    <text evidence="2">The sequence shown here is derived from an EMBL/GenBank/DDBJ whole genome shotgun (WGS) entry which is preliminary data.</text>
</comment>
<reference evidence="2 3" key="1">
    <citation type="submission" date="2020-03" db="EMBL/GenBank/DDBJ databases">
        <title>Comparative genomics of Weissella paramesenteroides.</title>
        <authorList>
            <person name="Kant R."/>
            <person name="Takala T."/>
            <person name="Saris P."/>
        </authorList>
    </citation>
    <scope>NUCLEOTIDE SEQUENCE [LARGE SCALE GENOMIC DNA]</scope>
    <source>
        <strain evidence="2 3">SJ27-4</strain>
    </source>
</reference>
<protein>
    <submittedName>
        <fullName evidence="2">GNAT family N-acetyltransferase</fullName>
    </submittedName>
</protein>